<evidence type="ECO:0000313" key="3">
    <source>
        <dbReference type="EMBL" id="EHP28612.1"/>
    </source>
</evidence>
<dbReference type="EMBL" id="AFRZ01000001">
    <property type="protein sequence ID" value="EHP28612.1"/>
    <property type="molecule type" value="Genomic_DNA"/>
</dbReference>
<dbReference type="Proteomes" id="UP000006431">
    <property type="component" value="Unassembled WGS sequence"/>
</dbReference>
<keyword evidence="1" id="KW-0732">Signal</keyword>
<dbReference type="HOGENOM" id="CLU_101405_4_0_7"/>
<proteinExistence type="predicted"/>
<evidence type="ECO:0000256" key="1">
    <source>
        <dbReference type="SAM" id="SignalP"/>
    </source>
</evidence>
<feature type="domain" description="Lcl C-terminal" evidence="2">
    <location>
        <begin position="22"/>
        <end position="132"/>
    </location>
</feature>
<dbReference type="Pfam" id="PF07603">
    <property type="entry name" value="Lcl_C"/>
    <property type="match status" value="1"/>
</dbReference>
<feature type="signal peptide" evidence="1">
    <location>
        <begin position="1"/>
        <end position="18"/>
    </location>
</feature>
<dbReference type="STRING" id="929558.SMGD1_0085"/>
<accession>H1FS66</accession>
<evidence type="ECO:0000259" key="2">
    <source>
        <dbReference type="Pfam" id="PF07603"/>
    </source>
</evidence>
<dbReference type="AlphaFoldDB" id="B6BLF7"/>
<dbReference type="OrthoDB" id="9801841at2"/>
<feature type="chain" id="PRO_5002843163" evidence="1">
    <location>
        <begin position="19"/>
        <end position="136"/>
    </location>
</feature>
<keyword evidence="4" id="KW-1185">Reference proteome</keyword>
<evidence type="ECO:0000313" key="4">
    <source>
        <dbReference type="Proteomes" id="UP000006431"/>
    </source>
</evidence>
<comment type="caution">
    <text evidence="3">The sequence shown here is derived from an EMBL/GenBank/DDBJ whole genome shotgun (WGS) entry which is preliminary data.</text>
</comment>
<sequence>MKKLLFTGLLLVASTLFAERVFVDKSTSLIWQDHQDNQELSITYYQSQEYCANLVIGKYSDFRLPTLVELQSIVDYKSYDPAIKKGFDYVSNEYYWSTTPFADDAKTVWLIHFRKGERTVKAMHYDRHIRCVQSSK</sequence>
<organism evidence="3 4">
    <name type="scientific">Sulfurimonas gotlandica (strain DSM 19862 / JCM 16533 / GD1)</name>
    <dbReference type="NCBI Taxonomy" id="929558"/>
    <lineage>
        <taxon>Bacteria</taxon>
        <taxon>Pseudomonadati</taxon>
        <taxon>Campylobacterota</taxon>
        <taxon>Epsilonproteobacteria</taxon>
        <taxon>Campylobacterales</taxon>
        <taxon>Sulfurimonadaceae</taxon>
        <taxon>Sulfurimonas</taxon>
    </lineage>
</organism>
<reference evidence="3 4" key="1">
    <citation type="journal article" date="2012" name="Proc. Natl. Acad. Sci. U.S.A.">
        <title>Genome and physiology of a model Epsilonproteobacterium responsible for sulfide detoxification in marine oxygen depletion zones.</title>
        <authorList>
            <person name="Grote J."/>
            <person name="Schott T."/>
            <person name="Bruckner C.G."/>
            <person name="Glockner F.O."/>
            <person name="Jost G."/>
            <person name="Teeling H."/>
            <person name="Labrenz M."/>
            <person name="Jurgens K."/>
        </authorList>
    </citation>
    <scope>NUCLEOTIDE SEQUENCE [LARGE SCALE GENOMIC DNA]</scope>
    <source>
        <strain evidence="3 4">GD1</strain>
    </source>
</reference>
<gene>
    <name evidence="3" type="ORF">SMGD1_0085</name>
</gene>
<protein>
    <submittedName>
        <fullName evidence="3">Protein containing DUF1566</fullName>
    </submittedName>
</protein>
<name>B6BLF7_SULGG</name>
<dbReference type="PATRIC" id="fig|929558.5.peg.83"/>
<accession>B6BLF7</accession>
<dbReference type="PANTHER" id="PTHR35812:SF1">
    <property type="entry name" value="LIPOPROTEIN"/>
    <property type="match status" value="1"/>
</dbReference>
<dbReference type="RefSeq" id="WP_008338269.1">
    <property type="nucleotide sequence ID" value="NZ_AFRZ01000001.1"/>
</dbReference>
<dbReference type="eggNOG" id="COG0790">
    <property type="taxonomic scope" value="Bacteria"/>
</dbReference>
<dbReference type="PANTHER" id="PTHR35812">
    <property type="entry name" value="LIPOPROTEIN"/>
    <property type="match status" value="1"/>
</dbReference>
<dbReference type="InterPro" id="IPR011460">
    <property type="entry name" value="Lcl_C"/>
</dbReference>